<name>X0W663_9ZZZZ</name>
<organism evidence="1">
    <name type="scientific">marine sediment metagenome</name>
    <dbReference type="NCBI Taxonomy" id="412755"/>
    <lineage>
        <taxon>unclassified sequences</taxon>
        <taxon>metagenomes</taxon>
        <taxon>ecological metagenomes</taxon>
    </lineage>
</organism>
<gene>
    <name evidence="1" type="ORF">S01H1_40707</name>
</gene>
<accession>X0W663</accession>
<protein>
    <submittedName>
        <fullName evidence="1">Uncharacterized protein</fullName>
    </submittedName>
</protein>
<reference evidence="1" key="1">
    <citation type="journal article" date="2014" name="Front. Microbiol.">
        <title>High frequency of phylogenetically diverse reductive dehalogenase-homologous genes in deep subseafloor sedimentary metagenomes.</title>
        <authorList>
            <person name="Kawai M."/>
            <person name="Futagami T."/>
            <person name="Toyoda A."/>
            <person name="Takaki Y."/>
            <person name="Nishi S."/>
            <person name="Hori S."/>
            <person name="Arai W."/>
            <person name="Tsubouchi T."/>
            <person name="Morono Y."/>
            <person name="Uchiyama I."/>
            <person name="Ito T."/>
            <person name="Fujiyama A."/>
            <person name="Inagaki F."/>
            <person name="Takami H."/>
        </authorList>
    </citation>
    <scope>NUCLEOTIDE SEQUENCE</scope>
    <source>
        <strain evidence="1">Expedition CK06-06</strain>
    </source>
</reference>
<evidence type="ECO:0000313" key="1">
    <source>
        <dbReference type="EMBL" id="GAG08176.1"/>
    </source>
</evidence>
<dbReference type="EMBL" id="BARS01025787">
    <property type="protein sequence ID" value="GAG08176.1"/>
    <property type="molecule type" value="Genomic_DNA"/>
</dbReference>
<proteinExistence type="predicted"/>
<feature type="non-terminal residue" evidence="1">
    <location>
        <position position="264"/>
    </location>
</feature>
<comment type="caution">
    <text evidence="1">The sequence shown here is derived from an EMBL/GenBank/DDBJ whole genome shotgun (WGS) entry which is preliminary data.</text>
</comment>
<sequence>MAEYLLTSDGFAVGLKIFLNASSINITDSGSFYTGTEVETALQEIGAELKVHNLNGWEDASKVALSWNNATKTMTMTYTGTVYYWSDGIRYSQSGTDELAITSDLSGVWWWYYDGDTLTVVRNPSHSELDDVIWNHCLVAAACWNTNVAYDDTVLLASELHGCQMSGKTHEWIHDAIGCTFREGGSLSEYELGTSSDAAISFDLTDIEFYDEDIEHEITDAADASGQYEQVLTGQAEIPVLFRDATDGSWARQAASVLPYISPG</sequence>
<dbReference type="AlphaFoldDB" id="X0W663"/>